<dbReference type="GeneID" id="77725184"/>
<keyword evidence="4" id="KW-1185">Reference proteome</keyword>
<evidence type="ECO:0000313" key="3">
    <source>
        <dbReference type="EMBL" id="KAI9633211.1"/>
    </source>
</evidence>
<dbReference type="EMBL" id="JAKWFO010000011">
    <property type="protein sequence ID" value="KAI9633211.1"/>
    <property type="molecule type" value="Genomic_DNA"/>
</dbReference>
<keyword evidence="2" id="KW-0812">Transmembrane</keyword>
<comment type="caution">
    <text evidence="3">The sequence shown here is derived from an EMBL/GenBank/DDBJ whole genome shotgun (WGS) entry which is preliminary data.</text>
</comment>
<feature type="transmembrane region" description="Helical" evidence="2">
    <location>
        <begin position="51"/>
        <end position="69"/>
    </location>
</feature>
<feature type="region of interest" description="Disordered" evidence="1">
    <location>
        <begin position="257"/>
        <end position="282"/>
    </location>
</feature>
<feature type="transmembrane region" description="Helical" evidence="2">
    <location>
        <begin position="12"/>
        <end position="31"/>
    </location>
</feature>
<sequence>MPVNYVAKYLSYVSTNQLICGAIVILGVYVLKAWTGGRRNTWERDWTGKMILIVAPPSPVILSLIHHLLHLPQPPQILFLPPFASPLPEDLLTIIHTLRLSAESNHLAQLHCEPLPRTPAAVADFTRKWGTGLKGTISESGRRVDAVVLGDGWEAAPAQSTDGIGKSWSTPQFQFHLLTSLLPFLLRAPAERSIRLVTLISPGWAAALPSLQNTPLKDTPVTISGLRGLTMLLVVRHFQLILDTLAKAAYRKEAETSVPVPDPNADMAGTMPGKGEKGKKGEEGLKSNVLGVSVIMPWTREEVIRGAVGADESTLGLLSYILFYPILIFLTPSPARAIHSILFALSAPIRYPGSQAKGEEDPKSAAVSGGDVVRNCQVVDLPPVMLEPGLARANYEALEREVEMRIKAEKGKSG</sequence>
<keyword evidence="2" id="KW-1133">Transmembrane helix</keyword>
<organism evidence="3 4">
    <name type="scientific">Dioszegia hungarica</name>
    <dbReference type="NCBI Taxonomy" id="4972"/>
    <lineage>
        <taxon>Eukaryota</taxon>
        <taxon>Fungi</taxon>
        <taxon>Dikarya</taxon>
        <taxon>Basidiomycota</taxon>
        <taxon>Agaricomycotina</taxon>
        <taxon>Tremellomycetes</taxon>
        <taxon>Tremellales</taxon>
        <taxon>Bulleribasidiaceae</taxon>
        <taxon>Dioszegia</taxon>
    </lineage>
</organism>
<protein>
    <submittedName>
        <fullName evidence="3">Uncharacterized protein</fullName>
    </submittedName>
</protein>
<proteinExistence type="predicted"/>
<dbReference type="Proteomes" id="UP001164286">
    <property type="component" value="Unassembled WGS sequence"/>
</dbReference>
<reference evidence="3" key="1">
    <citation type="journal article" date="2022" name="G3 (Bethesda)">
        <title>High quality genome of the basidiomycete yeast Dioszegia hungarica PDD-24b-2 isolated from cloud water.</title>
        <authorList>
            <person name="Jarrige D."/>
            <person name="Haridas S."/>
            <person name="Bleykasten-Grosshans C."/>
            <person name="Joly M."/>
            <person name="Nadalig T."/>
            <person name="Sancelme M."/>
            <person name="Vuilleumier S."/>
            <person name="Grigoriev I.V."/>
            <person name="Amato P."/>
            <person name="Bringel F."/>
        </authorList>
    </citation>
    <scope>NUCLEOTIDE SEQUENCE</scope>
    <source>
        <strain evidence="3">PDD-24b-2</strain>
    </source>
</reference>
<accession>A0AA38LTZ2</accession>
<gene>
    <name evidence="3" type="ORF">MKK02DRAFT_18622</name>
</gene>
<name>A0AA38LTZ2_9TREE</name>
<keyword evidence="2" id="KW-0472">Membrane</keyword>
<dbReference type="RefSeq" id="XP_052942988.1">
    <property type="nucleotide sequence ID" value="XM_053085983.1"/>
</dbReference>
<evidence type="ECO:0000313" key="4">
    <source>
        <dbReference type="Proteomes" id="UP001164286"/>
    </source>
</evidence>
<evidence type="ECO:0000256" key="2">
    <source>
        <dbReference type="SAM" id="Phobius"/>
    </source>
</evidence>
<dbReference type="AlphaFoldDB" id="A0AA38LTZ2"/>
<evidence type="ECO:0000256" key="1">
    <source>
        <dbReference type="SAM" id="MobiDB-lite"/>
    </source>
</evidence>